<dbReference type="EMBL" id="JMSN01000034">
    <property type="protein sequence ID" value="KDN46642.1"/>
    <property type="molecule type" value="Genomic_DNA"/>
</dbReference>
<dbReference type="PANTHER" id="PTHR31495:SF0">
    <property type="entry name" value="BINDING PROTEIN CALEOSIN, PUTATIVE (AFU_ORTHOLOGUE AFUA_5G13750)-RELATED"/>
    <property type="match status" value="1"/>
</dbReference>
<dbReference type="PANTHER" id="PTHR31495">
    <property type="entry name" value="PEROXYGENASE 3-RELATED"/>
    <property type="match status" value="1"/>
</dbReference>
<sequence length="232" mass="26327">MSTIANTQSYADCAAHHGLRRNLDLDTAFDNNNTTLGETKGKVPYSVKHSYRGRCTDADLTMLQKLESRCRSLLRLQHVAWFDGDADGIIWPLNTYRAFCTLNFCIFLSLLATFIIHGPFSYLTLPRSGRRLTDWIPDPRLPIYVANVHRANHGSDSEAYDRRGYLQGRKVEYGKSRDIINLFDFFGVFAYTIEFDGYCSKGGILIIYDGLVFPVLASRRHEKGAFTSKCST</sequence>
<dbReference type="Proteomes" id="UP000027361">
    <property type="component" value="Unassembled WGS sequence"/>
</dbReference>
<keyword evidence="2" id="KW-0472">Membrane</keyword>
<dbReference type="Pfam" id="PF05042">
    <property type="entry name" value="Caleosin"/>
    <property type="match status" value="1"/>
</dbReference>
<proteinExistence type="inferred from homology"/>
<evidence type="ECO:0000256" key="2">
    <source>
        <dbReference type="SAM" id="Phobius"/>
    </source>
</evidence>
<dbReference type="InterPro" id="IPR007736">
    <property type="entry name" value="Caleosin-related"/>
</dbReference>
<evidence type="ECO:0000313" key="4">
    <source>
        <dbReference type="Proteomes" id="UP000027361"/>
    </source>
</evidence>
<keyword evidence="4" id="KW-1185">Reference proteome</keyword>
<keyword evidence="2" id="KW-1133">Transmembrane helix</keyword>
<comment type="similarity">
    <text evidence="1">Belongs to the caleosin family.</text>
</comment>
<name>A0A066VY23_TILAU</name>
<protein>
    <submittedName>
        <fullName evidence="3">Uncharacterized protein</fullName>
    </submittedName>
</protein>
<accession>A0A066VY23</accession>
<dbReference type="RefSeq" id="XP_013243621.1">
    <property type="nucleotide sequence ID" value="XM_013388167.1"/>
</dbReference>
<comment type="caution">
    <text evidence="3">The sequence shown here is derived from an EMBL/GenBank/DDBJ whole genome shotgun (WGS) entry which is preliminary data.</text>
</comment>
<reference evidence="3 4" key="1">
    <citation type="submission" date="2014-05" db="EMBL/GenBank/DDBJ databases">
        <title>Draft genome sequence of a rare smut relative, Tilletiaria anomala UBC 951.</title>
        <authorList>
            <consortium name="DOE Joint Genome Institute"/>
            <person name="Toome M."/>
            <person name="Kuo A."/>
            <person name="Henrissat B."/>
            <person name="Lipzen A."/>
            <person name="Tritt A."/>
            <person name="Yoshinaga Y."/>
            <person name="Zane M."/>
            <person name="Barry K."/>
            <person name="Grigoriev I.V."/>
            <person name="Spatafora J.W."/>
            <person name="Aimea M.C."/>
        </authorList>
    </citation>
    <scope>NUCLEOTIDE SEQUENCE [LARGE SCALE GENOMIC DNA]</scope>
    <source>
        <strain evidence="3 4">UBC 951</strain>
    </source>
</reference>
<dbReference type="STRING" id="1037660.A0A066VY23"/>
<dbReference type="GeneID" id="25266845"/>
<evidence type="ECO:0000256" key="1">
    <source>
        <dbReference type="ARBA" id="ARBA00006765"/>
    </source>
</evidence>
<feature type="transmembrane region" description="Helical" evidence="2">
    <location>
        <begin position="101"/>
        <end position="123"/>
    </location>
</feature>
<evidence type="ECO:0000313" key="3">
    <source>
        <dbReference type="EMBL" id="KDN46642.1"/>
    </source>
</evidence>
<dbReference type="OrthoDB" id="640742at2759"/>
<dbReference type="AlphaFoldDB" id="A0A066VY23"/>
<dbReference type="GO" id="GO:0004497">
    <property type="term" value="F:monooxygenase activity"/>
    <property type="evidence" value="ECO:0007669"/>
    <property type="project" value="TreeGrafter"/>
</dbReference>
<dbReference type="InParanoid" id="A0A066VY23"/>
<dbReference type="HOGENOM" id="CLU_062049_1_1_1"/>
<keyword evidence="2" id="KW-0812">Transmembrane</keyword>
<gene>
    <name evidence="3" type="ORF">K437DRAFT_278269</name>
</gene>
<dbReference type="GO" id="GO:0005509">
    <property type="term" value="F:calcium ion binding"/>
    <property type="evidence" value="ECO:0007669"/>
    <property type="project" value="TreeGrafter"/>
</dbReference>
<organism evidence="3 4">
    <name type="scientific">Tilletiaria anomala (strain ATCC 24038 / CBS 436.72 / UBC 951)</name>
    <dbReference type="NCBI Taxonomy" id="1037660"/>
    <lineage>
        <taxon>Eukaryota</taxon>
        <taxon>Fungi</taxon>
        <taxon>Dikarya</taxon>
        <taxon>Basidiomycota</taxon>
        <taxon>Ustilaginomycotina</taxon>
        <taxon>Exobasidiomycetes</taxon>
        <taxon>Georgefischeriales</taxon>
        <taxon>Tilletiariaceae</taxon>
        <taxon>Tilletiaria</taxon>
    </lineage>
</organism>